<dbReference type="AlphaFoldDB" id="A0A0F9MU73"/>
<comment type="caution">
    <text evidence="1">The sequence shown here is derived from an EMBL/GenBank/DDBJ whole genome shotgun (WGS) entry which is preliminary data.</text>
</comment>
<organism evidence="1">
    <name type="scientific">marine sediment metagenome</name>
    <dbReference type="NCBI Taxonomy" id="412755"/>
    <lineage>
        <taxon>unclassified sequences</taxon>
        <taxon>metagenomes</taxon>
        <taxon>ecological metagenomes</taxon>
    </lineage>
</organism>
<dbReference type="EMBL" id="LAZR01004198">
    <property type="protein sequence ID" value="KKN10845.1"/>
    <property type="molecule type" value="Genomic_DNA"/>
</dbReference>
<proteinExistence type="predicted"/>
<reference evidence="1" key="1">
    <citation type="journal article" date="2015" name="Nature">
        <title>Complex archaea that bridge the gap between prokaryotes and eukaryotes.</title>
        <authorList>
            <person name="Spang A."/>
            <person name="Saw J.H."/>
            <person name="Jorgensen S.L."/>
            <person name="Zaremba-Niedzwiedzka K."/>
            <person name="Martijn J."/>
            <person name="Lind A.E."/>
            <person name="van Eijk R."/>
            <person name="Schleper C."/>
            <person name="Guy L."/>
            <person name="Ettema T.J."/>
        </authorList>
    </citation>
    <scope>NUCLEOTIDE SEQUENCE</scope>
</reference>
<evidence type="ECO:0000313" key="1">
    <source>
        <dbReference type="EMBL" id="KKN10845.1"/>
    </source>
</evidence>
<name>A0A0F9MU73_9ZZZZ</name>
<accession>A0A0F9MU73</accession>
<sequence length="120" mass="13327">MSKGNWFETRRGAYDLRTVAVTANYTVRTGGSTYNFIEDRVLKVTTTSGTNIAITLSDGTYSGQRILIIFDTEGNNETVTVTPDTAVTTANYSLSQENDYCSLEWIDSTIGWVFLKELTT</sequence>
<protein>
    <submittedName>
        <fullName evidence="1">Uncharacterized protein</fullName>
    </submittedName>
</protein>
<gene>
    <name evidence="1" type="ORF">LCGC14_1032500</name>
</gene>